<evidence type="ECO:0000313" key="3">
    <source>
        <dbReference type="Proteomes" id="UP000198504"/>
    </source>
</evidence>
<accession>A0A1H9ESL0</accession>
<organism evidence="2 3">
    <name type="scientific">Microlunatus flavus</name>
    <dbReference type="NCBI Taxonomy" id="1036181"/>
    <lineage>
        <taxon>Bacteria</taxon>
        <taxon>Bacillati</taxon>
        <taxon>Actinomycetota</taxon>
        <taxon>Actinomycetes</taxon>
        <taxon>Propionibacteriales</taxon>
        <taxon>Propionibacteriaceae</taxon>
        <taxon>Microlunatus</taxon>
    </lineage>
</organism>
<dbReference type="AlphaFoldDB" id="A0A1H9ESL0"/>
<evidence type="ECO:0000259" key="1">
    <source>
        <dbReference type="Pfam" id="PF01590"/>
    </source>
</evidence>
<dbReference type="InterPro" id="IPR003018">
    <property type="entry name" value="GAF"/>
</dbReference>
<protein>
    <submittedName>
        <fullName evidence="2">GAF domain-containing protein</fullName>
    </submittedName>
</protein>
<dbReference type="Gene3D" id="3.30.450.40">
    <property type="match status" value="1"/>
</dbReference>
<reference evidence="3" key="1">
    <citation type="submission" date="2016-10" db="EMBL/GenBank/DDBJ databases">
        <authorList>
            <person name="Varghese N."/>
            <person name="Submissions S."/>
        </authorList>
    </citation>
    <scope>NUCLEOTIDE SEQUENCE [LARGE SCALE GENOMIC DNA]</scope>
    <source>
        <strain evidence="3">CGMCC 4.6856</strain>
    </source>
</reference>
<feature type="domain" description="GAF" evidence="1">
    <location>
        <begin position="104"/>
        <end position="215"/>
    </location>
</feature>
<dbReference type="Proteomes" id="UP000198504">
    <property type="component" value="Unassembled WGS sequence"/>
</dbReference>
<sequence length="427" mass="45412">MRGADAPAVPPGADAATLARALAGFHDDFLATGRIAPTVRRVVADSWRRSLTGGLDPETVGIGVRTGEALEDLRRRSPLRRSMPVVRRLLVEAATDAGLVVAVSDASGQLLWVEGDHGLRSRAEAMRFVAGADWSEPSAGTNAPGTALRTGRPVQILGPEHLMRPVTPWSCTAVPIHDPDTRELLGALDVTGRAEVAQPQTLALVRATVAAVEAELRIDRLRGRRPVRTARPAERPARLEVLGRATAVLEHGGRRLTLGLRHSEILLLLSERPGGLSGAELAVALSEREQSEVTVRAEISRLRAVLPPGALTSRPYALRTPVASDLATVRSALGEHRVGEAVRAYGGPVLPASGAPGVVELRDDLSLALRERLLAADDLDALITYAEGPSGRDDAALWTAVARRLPAGSDRRTVVEQHLRALDARLA</sequence>
<evidence type="ECO:0000313" key="2">
    <source>
        <dbReference type="EMBL" id="SEQ28674.1"/>
    </source>
</evidence>
<proteinExistence type="predicted"/>
<dbReference type="EMBL" id="FOFA01000003">
    <property type="protein sequence ID" value="SEQ28674.1"/>
    <property type="molecule type" value="Genomic_DNA"/>
</dbReference>
<dbReference type="RefSeq" id="WP_091178637.1">
    <property type="nucleotide sequence ID" value="NZ_FOFA01000003.1"/>
</dbReference>
<gene>
    <name evidence="2" type="ORF">SAMN05421756_10338</name>
</gene>
<dbReference type="InterPro" id="IPR029016">
    <property type="entry name" value="GAF-like_dom_sf"/>
</dbReference>
<dbReference type="STRING" id="1036181.SAMN05421756_10338"/>
<keyword evidence="3" id="KW-1185">Reference proteome</keyword>
<dbReference type="OrthoDB" id="3928741at2"/>
<dbReference type="Pfam" id="PF01590">
    <property type="entry name" value="GAF"/>
    <property type="match status" value="1"/>
</dbReference>
<name>A0A1H9ESL0_9ACTN</name>